<keyword evidence="1" id="KW-0472">Membrane</keyword>
<proteinExistence type="predicted"/>
<comment type="caution">
    <text evidence="3">The sequence shown here is derived from an EMBL/GenBank/DDBJ whole genome shotgun (WGS) entry which is preliminary data.</text>
</comment>
<dbReference type="EMBL" id="BAABME010019133">
    <property type="protein sequence ID" value="GAA0156190.1"/>
    <property type="molecule type" value="Genomic_DNA"/>
</dbReference>
<evidence type="ECO:0000313" key="4">
    <source>
        <dbReference type="Proteomes" id="UP001454036"/>
    </source>
</evidence>
<keyword evidence="4" id="KW-1185">Reference proteome</keyword>
<accession>A0AAV3PWZ6</accession>
<sequence length="79" mass="8380">MVAMKMFVSFVIMLLMAISTFHNVAATMKASPMISPYAGAPGPVPSNAATFVPATLAFVAALACSSRLFYVVCIVNKEY</sequence>
<name>A0AAV3PWZ6_LITER</name>
<keyword evidence="1" id="KW-1133">Transmembrane helix</keyword>
<evidence type="ECO:0008006" key="5">
    <source>
        <dbReference type="Google" id="ProtNLM"/>
    </source>
</evidence>
<gene>
    <name evidence="3" type="ORF">LIER_38232</name>
</gene>
<evidence type="ECO:0000256" key="2">
    <source>
        <dbReference type="SAM" id="SignalP"/>
    </source>
</evidence>
<feature type="signal peptide" evidence="2">
    <location>
        <begin position="1"/>
        <end position="26"/>
    </location>
</feature>
<keyword evidence="1" id="KW-0812">Transmembrane</keyword>
<keyword evidence="2" id="KW-0732">Signal</keyword>
<dbReference type="Proteomes" id="UP001454036">
    <property type="component" value="Unassembled WGS sequence"/>
</dbReference>
<evidence type="ECO:0000313" key="3">
    <source>
        <dbReference type="EMBL" id="GAA0156190.1"/>
    </source>
</evidence>
<feature type="chain" id="PRO_5043371498" description="Transmembrane protein" evidence="2">
    <location>
        <begin position="27"/>
        <end position="79"/>
    </location>
</feature>
<dbReference type="AlphaFoldDB" id="A0AAV3PWZ6"/>
<feature type="transmembrane region" description="Helical" evidence="1">
    <location>
        <begin position="50"/>
        <end position="75"/>
    </location>
</feature>
<evidence type="ECO:0000256" key="1">
    <source>
        <dbReference type="SAM" id="Phobius"/>
    </source>
</evidence>
<protein>
    <recommendedName>
        <fullName evidence="5">Transmembrane protein</fullName>
    </recommendedName>
</protein>
<organism evidence="3 4">
    <name type="scientific">Lithospermum erythrorhizon</name>
    <name type="common">Purple gromwell</name>
    <name type="synonym">Lithospermum officinale var. erythrorhizon</name>
    <dbReference type="NCBI Taxonomy" id="34254"/>
    <lineage>
        <taxon>Eukaryota</taxon>
        <taxon>Viridiplantae</taxon>
        <taxon>Streptophyta</taxon>
        <taxon>Embryophyta</taxon>
        <taxon>Tracheophyta</taxon>
        <taxon>Spermatophyta</taxon>
        <taxon>Magnoliopsida</taxon>
        <taxon>eudicotyledons</taxon>
        <taxon>Gunneridae</taxon>
        <taxon>Pentapetalae</taxon>
        <taxon>asterids</taxon>
        <taxon>lamiids</taxon>
        <taxon>Boraginales</taxon>
        <taxon>Boraginaceae</taxon>
        <taxon>Boraginoideae</taxon>
        <taxon>Lithospermeae</taxon>
        <taxon>Lithospermum</taxon>
    </lineage>
</organism>
<reference evidence="3 4" key="1">
    <citation type="submission" date="2024-01" db="EMBL/GenBank/DDBJ databases">
        <title>The complete chloroplast genome sequence of Lithospermum erythrorhizon: insights into the phylogenetic relationship among Boraginaceae species and the maternal lineages of purple gromwells.</title>
        <authorList>
            <person name="Okada T."/>
            <person name="Watanabe K."/>
        </authorList>
    </citation>
    <scope>NUCLEOTIDE SEQUENCE [LARGE SCALE GENOMIC DNA]</scope>
</reference>